<dbReference type="AlphaFoldDB" id="A0A4R2LNG3"/>
<evidence type="ECO:0000313" key="3">
    <source>
        <dbReference type="Proteomes" id="UP000295600"/>
    </source>
</evidence>
<reference evidence="2 3" key="1">
    <citation type="submission" date="2019-03" db="EMBL/GenBank/DDBJ databases">
        <title>Genomic Encyclopedia of Type Strains, Phase IV (KMG-IV): sequencing the most valuable type-strain genomes for metagenomic binning, comparative biology and taxonomic classification.</title>
        <authorList>
            <person name="Goeker M."/>
        </authorList>
    </citation>
    <scope>NUCLEOTIDE SEQUENCE [LARGE SCALE GENOMIC DNA]</scope>
    <source>
        <strain evidence="2 3">DSM 23917</strain>
    </source>
</reference>
<feature type="transmembrane region" description="Helical" evidence="1">
    <location>
        <begin position="47"/>
        <end position="73"/>
    </location>
</feature>
<keyword evidence="1" id="KW-0472">Membrane</keyword>
<evidence type="ECO:0008006" key="4">
    <source>
        <dbReference type="Google" id="ProtNLM"/>
    </source>
</evidence>
<organism evidence="2 3">
    <name type="scientific">Prevotella heparinolytica</name>
    <dbReference type="NCBI Taxonomy" id="28113"/>
    <lineage>
        <taxon>Bacteria</taxon>
        <taxon>Pseudomonadati</taxon>
        <taxon>Bacteroidota</taxon>
        <taxon>Bacteroidia</taxon>
        <taxon>Bacteroidales</taxon>
        <taxon>Bacteroidaceae</taxon>
        <taxon>Bacteroides</taxon>
    </lineage>
</organism>
<evidence type="ECO:0000256" key="1">
    <source>
        <dbReference type="SAM" id="Phobius"/>
    </source>
</evidence>
<dbReference type="EMBL" id="SLXB01000003">
    <property type="protein sequence ID" value="TCO95295.1"/>
    <property type="molecule type" value="Genomic_DNA"/>
</dbReference>
<keyword evidence="1" id="KW-1133">Transmembrane helix</keyword>
<gene>
    <name evidence="2" type="ORF">EV202_103175</name>
</gene>
<name>A0A4R2LNG3_9BACE</name>
<sequence>MRKQMISYLLFSVFSELCGKSNAFLLHTNKKGCFLFQIGIFFRRQHVFANLAGLLSGISLILFSIIPICPSVVRPAARYIAR</sequence>
<dbReference type="Proteomes" id="UP000295600">
    <property type="component" value="Unassembled WGS sequence"/>
</dbReference>
<proteinExistence type="predicted"/>
<accession>A0A4R2LNG3</accession>
<protein>
    <recommendedName>
        <fullName evidence="4">Transmembrane protein</fullName>
    </recommendedName>
</protein>
<evidence type="ECO:0000313" key="2">
    <source>
        <dbReference type="EMBL" id="TCO95295.1"/>
    </source>
</evidence>
<keyword evidence="1" id="KW-0812">Transmembrane</keyword>
<comment type="caution">
    <text evidence="2">The sequence shown here is derived from an EMBL/GenBank/DDBJ whole genome shotgun (WGS) entry which is preliminary data.</text>
</comment>